<evidence type="ECO:0000313" key="2">
    <source>
        <dbReference type="Proteomes" id="UP001060215"/>
    </source>
</evidence>
<dbReference type="EMBL" id="CM045760">
    <property type="protein sequence ID" value="KAI8028328.1"/>
    <property type="molecule type" value="Genomic_DNA"/>
</dbReference>
<evidence type="ECO:0000313" key="1">
    <source>
        <dbReference type="EMBL" id="KAI8028328.1"/>
    </source>
</evidence>
<comment type="caution">
    <text evidence="1">The sequence shown here is derived from an EMBL/GenBank/DDBJ whole genome shotgun (WGS) entry which is preliminary data.</text>
</comment>
<organism evidence="1 2">
    <name type="scientific">Camellia lanceoleosa</name>
    <dbReference type="NCBI Taxonomy" id="1840588"/>
    <lineage>
        <taxon>Eukaryota</taxon>
        <taxon>Viridiplantae</taxon>
        <taxon>Streptophyta</taxon>
        <taxon>Embryophyta</taxon>
        <taxon>Tracheophyta</taxon>
        <taxon>Spermatophyta</taxon>
        <taxon>Magnoliopsida</taxon>
        <taxon>eudicotyledons</taxon>
        <taxon>Gunneridae</taxon>
        <taxon>Pentapetalae</taxon>
        <taxon>asterids</taxon>
        <taxon>Ericales</taxon>
        <taxon>Theaceae</taxon>
        <taxon>Camellia</taxon>
    </lineage>
</organism>
<gene>
    <name evidence="1" type="ORF">LOK49_LG02G00804</name>
</gene>
<accession>A0ACC0ITB3</accession>
<keyword evidence="2" id="KW-1185">Reference proteome</keyword>
<proteinExistence type="predicted"/>
<protein>
    <submittedName>
        <fullName evidence="1">Uncharacterized protein</fullName>
    </submittedName>
</protein>
<name>A0ACC0ITB3_9ERIC</name>
<dbReference type="Proteomes" id="UP001060215">
    <property type="component" value="Chromosome 3"/>
</dbReference>
<reference evidence="1 2" key="1">
    <citation type="journal article" date="2022" name="Plant J.">
        <title>Chromosome-level genome of Camellia lanceoleosa provides a valuable resource for understanding genome evolution and self-incompatibility.</title>
        <authorList>
            <person name="Gong W."/>
            <person name="Xiao S."/>
            <person name="Wang L."/>
            <person name="Liao Z."/>
            <person name="Chang Y."/>
            <person name="Mo W."/>
            <person name="Hu G."/>
            <person name="Li W."/>
            <person name="Zhao G."/>
            <person name="Zhu H."/>
            <person name="Hu X."/>
            <person name="Ji K."/>
            <person name="Xiang X."/>
            <person name="Song Q."/>
            <person name="Yuan D."/>
            <person name="Jin S."/>
            <person name="Zhang L."/>
        </authorList>
    </citation>
    <scope>NUCLEOTIDE SEQUENCE [LARGE SCALE GENOMIC DNA]</scope>
    <source>
        <strain evidence="1">SQ_2022a</strain>
    </source>
</reference>
<sequence length="73" mass="8856">MPMLILLSGDVWSTKDKGSFHQCSWEINSLHRPAWEIKRQRSVFVFLFRHIAIRAGNWEMEMECWLEKINEEY</sequence>